<evidence type="ECO:0000313" key="1">
    <source>
        <dbReference type="EMBL" id="RMM06949.1"/>
    </source>
</evidence>
<protein>
    <submittedName>
        <fullName evidence="1">Uncharacterized protein</fullName>
    </submittedName>
</protein>
<accession>A0A0P9MXK4</accession>
<name>A0A0P9MXK4_9PSED</name>
<evidence type="ECO:0000313" key="2">
    <source>
        <dbReference type="Proteomes" id="UP000278587"/>
    </source>
</evidence>
<dbReference type="RefSeq" id="WP_055007554.1">
    <property type="nucleotide sequence ID" value="NZ_RBOC01000148.1"/>
</dbReference>
<gene>
    <name evidence="1" type="ORF">ALQ84_200259</name>
</gene>
<organism evidence="1 2">
    <name type="scientific">Pseudomonas caricapapayae</name>
    <dbReference type="NCBI Taxonomy" id="46678"/>
    <lineage>
        <taxon>Bacteria</taxon>
        <taxon>Pseudomonadati</taxon>
        <taxon>Pseudomonadota</taxon>
        <taxon>Gammaproteobacteria</taxon>
        <taxon>Pseudomonadales</taxon>
        <taxon>Pseudomonadaceae</taxon>
        <taxon>Pseudomonas</taxon>
    </lineage>
</organism>
<dbReference type="EMBL" id="RBOC01000148">
    <property type="protein sequence ID" value="RMM06949.1"/>
    <property type="molecule type" value="Genomic_DNA"/>
</dbReference>
<dbReference type="Proteomes" id="UP000278587">
    <property type="component" value="Unassembled WGS sequence"/>
</dbReference>
<dbReference type="OrthoDB" id="9913769at2"/>
<comment type="caution">
    <text evidence="1">The sequence shown here is derived from an EMBL/GenBank/DDBJ whole genome shotgun (WGS) entry which is preliminary data.</text>
</comment>
<reference evidence="1 2" key="1">
    <citation type="submission" date="2018-08" db="EMBL/GenBank/DDBJ databases">
        <title>Recombination of ecologically and evolutionarily significant loci maintains genetic cohesion in the Pseudomonas syringae species complex.</title>
        <authorList>
            <person name="Dillon M."/>
            <person name="Thakur S."/>
            <person name="Almeida R.N.D."/>
            <person name="Weir B.S."/>
            <person name="Guttman D.S."/>
        </authorList>
    </citation>
    <scope>NUCLEOTIDE SEQUENCE [LARGE SCALE GENOMIC DNA]</scope>
    <source>
        <strain evidence="1 2">ICMP 4086</strain>
    </source>
</reference>
<sequence>MMEEIARKVKELHMLSEVASKYYYISSDDVVYEDEESFKCQAIRCKRIQVIIEELSVESSKFFGVD</sequence>
<dbReference type="AlphaFoldDB" id="A0A0P9MXK4"/>
<proteinExistence type="predicted"/>